<dbReference type="SMART" id="SM00388">
    <property type="entry name" value="HisKA"/>
    <property type="match status" value="1"/>
</dbReference>
<dbReference type="InterPro" id="IPR005467">
    <property type="entry name" value="His_kinase_dom"/>
</dbReference>
<evidence type="ECO:0000256" key="3">
    <source>
        <dbReference type="ARBA" id="ARBA00022553"/>
    </source>
</evidence>
<dbReference type="SUPFAM" id="SSF55874">
    <property type="entry name" value="ATPase domain of HSP90 chaperone/DNA topoisomerase II/histidine kinase"/>
    <property type="match status" value="1"/>
</dbReference>
<evidence type="ECO:0000256" key="2">
    <source>
        <dbReference type="ARBA" id="ARBA00012438"/>
    </source>
</evidence>
<comment type="caution">
    <text evidence="6">Lacks conserved residue(s) required for the propagation of feature annotation.</text>
</comment>
<dbReference type="InterPro" id="IPR050351">
    <property type="entry name" value="BphY/WalK/GraS-like"/>
</dbReference>
<dbReference type="SUPFAM" id="SSF52172">
    <property type="entry name" value="CheY-like"/>
    <property type="match status" value="1"/>
</dbReference>
<evidence type="ECO:0000313" key="9">
    <source>
        <dbReference type="EMBL" id="MBP0483404.1"/>
    </source>
</evidence>
<dbReference type="PROSITE" id="PS50110">
    <property type="entry name" value="RESPONSE_REGULATORY"/>
    <property type="match status" value="1"/>
</dbReference>
<dbReference type="Gene3D" id="3.40.50.2300">
    <property type="match status" value="1"/>
</dbReference>
<dbReference type="Gene3D" id="3.30.565.10">
    <property type="entry name" value="Histidine kinase-like ATPase, C-terminal domain"/>
    <property type="match status" value="1"/>
</dbReference>
<dbReference type="InterPro" id="IPR004358">
    <property type="entry name" value="Sig_transdc_His_kin-like_C"/>
</dbReference>
<dbReference type="Proteomes" id="UP000675940">
    <property type="component" value="Unassembled WGS sequence"/>
</dbReference>
<keyword evidence="3" id="KW-0597">Phosphoprotein</keyword>
<gene>
    <name evidence="9" type="ORF">J5474_13005</name>
</gene>
<dbReference type="PROSITE" id="PS50109">
    <property type="entry name" value="HIS_KIN"/>
    <property type="match status" value="1"/>
</dbReference>
<feature type="domain" description="Response regulatory" evidence="8">
    <location>
        <begin position="3"/>
        <end position="122"/>
    </location>
</feature>
<dbReference type="EMBL" id="JAGISH010000007">
    <property type="protein sequence ID" value="MBP0483404.1"/>
    <property type="molecule type" value="Genomic_DNA"/>
</dbReference>
<keyword evidence="4" id="KW-0808">Transferase</keyword>
<dbReference type="PRINTS" id="PR00344">
    <property type="entry name" value="BCTRLSENSOR"/>
</dbReference>
<evidence type="ECO:0000313" key="10">
    <source>
        <dbReference type="Proteomes" id="UP000675940"/>
    </source>
</evidence>
<dbReference type="InterPro" id="IPR003661">
    <property type="entry name" value="HisK_dim/P_dom"/>
</dbReference>
<evidence type="ECO:0000256" key="1">
    <source>
        <dbReference type="ARBA" id="ARBA00000085"/>
    </source>
</evidence>
<organism evidence="9 10">
    <name type="scientific">Sagittula salina</name>
    <dbReference type="NCBI Taxonomy" id="2820268"/>
    <lineage>
        <taxon>Bacteria</taxon>
        <taxon>Pseudomonadati</taxon>
        <taxon>Pseudomonadota</taxon>
        <taxon>Alphaproteobacteria</taxon>
        <taxon>Rhodobacterales</taxon>
        <taxon>Roseobacteraceae</taxon>
        <taxon>Sagittula</taxon>
    </lineage>
</organism>
<dbReference type="Gene3D" id="1.10.287.130">
    <property type="match status" value="1"/>
</dbReference>
<dbReference type="InterPro" id="IPR003594">
    <property type="entry name" value="HATPase_dom"/>
</dbReference>
<dbReference type="InterPro" id="IPR036890">
    <property type="entry name" value="HATPase_C_sf"/>
</dbReference>
<dbReference type="CDD" id="cd00082">
    <property type="entry name" value="HisKA"/>
    <property type="match status" value="1"/>
</dbReference>
<keyword evidence="5" id="KW-0418">Kinase</keyword>
<dbReference type="GO" id="GO:0000156">
    <property type="term" value="F:phosphorelay response regulator activity"/>
    <property type="evidence" value="ECO:0007669"/>
    <property type="project" value="TreeGrafter"/>
</dbReference>
<dbReference type="AlphaFoldDB" id="A0A940MUZ2"/>
<dbReference type="Pfam" id="PF02518">
    <property type="entry name" value="HATPase_c"/>
    <property type="match status" value="1"/>
</dbReference>
<evidence type="ECO:0000259" key="8">
    <source>
        <dbReference type="PROSITE" id="PS50110"/>
    </source>
</evidence>
<name>A0A940MUZ2_9RHOB</name>
<feature type="domain" description="Histidine kinase" evidence="7">
    <location>
        <begin position="144"/>
        <end position="358"/>
    </location>
</feature>
<dbReference type="GO" id="GO:0000155">
    <property type="term" value="F:phosphorelay sensor kinase activity"/>
    <property type="evidence" value="ECO:0007669"/>
    <property type="project" value="InterPro"/>
</dbReference>
<proteinExistence type="predicted"/>
<accession>A0A940MUZ2</accession>
<dbReference type="GO" id="GO:0030295">
    <property type="term" value="F:protein kinase activator activity"/>
    <property type="evidence" value="ECO:0007669"/>
    <property type="project" value="TreeGrafter"/>
</dbReference>
<keyword evidence="10" id="KW-1185">Reference proteome</keyword>
<protein>
    <recommendedName>
        <fullName evidence="2">histidine kinase</fullName>
        <ecNumber evidence="2">2.7.13.3</ecNumber>
    </recommendedName>
</protein>
<reference evidence="9" key="1">
    <citation type="submission" date="2021-03" db="EMBL/GenBank/DDBJ databases">
        <title>Sagittula salina sp. nov. strain M10.9X isolated from the marine waste.</title>
        <authorList>
            <person name="Satari L."/>
            <person name="Molina-Menor E."/>
            <person name="Vidal-Verdu A."/>
            <person name="Pascual J."/>
            <person name="Pereto J."/>
            <person name="Porcar M."/>
        </authorList>
    </citation>
    <scope>NUCLEOTIDE SEQUENCE</scope>
    <source>
        <strain evidence="9">M10.9X</strain>
    </source>
</reference>
<evidence type="ECO:0000256" key="6">
    <source>
        <dbReference type="PROSITE-ProRule" id="PRU00169"/>
    </source>
</evidence>
<comment type="catalytic activity">
    <reaction evidence="1">
        <text>ATP + protein L-histidine = ADP + protein N-phospho-L-histidine.</text>
        <dbReference type="EC" id="2.7.13.3"/>
    </reaction>
</comment>
<evidence type="ECO:0000259" key="7">
    <source>
        <dbReference type="PROSITE" id="PS50109"/>
    </source>
</evidence>
<dbReference type="PANTHER" id="PTHR42878">
    <property type="entry name" value="TWO-COMPONENT HISTIDINE KINASE"/>
    <property type="match status" value="1"/>
</dbReference>
<dbReference type="EC" id="2.7.13.3" evidence="2"/>
<dbReference type="RefSeq" id="WP_209361354.1">
    <property type="nucleotide sequence ID" value="NZ_JAGISH010000007.1"/>
</dbReference>
<evidence type="ECO:0000256" key="5">
    <source>
        <dbReference type="ARBA" id="ARBA00022777"/>
    </source>
</evidence>
<dbReference type="GO" id="GO:0007234">
    <property type="term" value="P:osmosensory signaling via phosphorelay pathway"/>
    <property type="evidence" value="ECO:0007669"/>
    <property type="project" value="TreeGrafter"/>
</dbReference>
<dbReference type="InterPro" id="IPR001789">
    <property type="entry name" value="Sig_transdc_resp-reg_receiver"/>
</dbReference>
<sequence length="377" mass="41025">MPRVLIIDSNVQRAQATAQLLRSRMGEGAGKRVLTSRGDIENALEQAEPADCYLIEHPLDGISAFDVMERILENDPFAAIIMTSVGGKEQCAIRALKRGAMDFYVRSNFTGAGLERAVRHAVDRALLKRRIEDQQDSLRSFTYMLVHDLRAPLRSVRGGIAMLEEDLPSDVAGQNADTMHFIRDGAERMDRLILGLYRLCQVDSARLQTAPVGLDDIVADLRATLSADLAARHGLIVARGPLPEVHADRMQLSLLLQNLAANALKFNRSQAPRVEISCTETAAGWRIEVADNGIGIAQEDVARIFEPFQRLHPSEAFEGTGLGLATCMRIARRHGARLNCRSALGEGTVFTLELPRQAVEGGRAGSAGPGATTARAS</sequence>
<dbReference type="PANTHER" id="PTHR42878:SF15">
    <property type="entry name" value="BACTERIOPHYTOCHROME"/>
    <property type="match status" value="1"/>
</dbReference>
<comment type="caution">
    <text evidence="9">The sequence shown here is derived from an EMBL/GenBank/DDBJ whole genome shotgun (WGS) entry which is preliminary data.</text>
</comment>
<dbReference type="InterPro" id="IPR011006">
    <property type="entry name" value="CheY-like_superfamily"/>
</dbReference>
<evidence type="ECO:0000256" key="4">
    <source>
        <dbReference type="ARBA" id="ARBA00022679"/>
    </source>
</evidence>
<dbReference type="SMART" id="SM00387">
    <property type="entry name" value="HATPase_c"/>
    <property type="match status" value="1"/>
</dbReference>